<dbReference type="EMBL" id="LODT01000020">
    <property type="protein sequence ID" value="KYQ99688.1"/>
    <property type="molecule type" value="Genomic_DNA"/>
</dbReference>
<reference evidence="2 3" key="1">
    <citation type="submission" date="2015-12" db="EMBL/GenBank/DDBJ databases">
        <title>Dictyostelia acquired genes for synthesis and detection of signals that induce cell-type specialization by lateral gene transfer from prokaryotes.</title>
        <authorList>
            <person name="Gloeckner G."/>
            <person name="Schaap P."/>
        </authorList>
    </citation>
    <scope>NUCLEOTIDE SEQUENCE [LARGE SCALE GENOMIC DNA]</scope>
    <source>
        <strain evidence="2 3">TK</strain>
    </source>
</reference>
<organism evidence="2 3">
    <name type="scientific">Tieghemostelium lacteum</name>
    <name type="common">Slime mold</name>
    <name type="synonym">Dictyostelium lacteum</name>
    <dbReference type="NCBI Taxonomy" id="361077"/>
    <lineage>
        <taxon>Eukaryota</taxon>
        <taxon>Amoebozoa</taxon>
        <taxon>Evosea</taxon>
        <taxon>Eumycetozoa</taxon>
        <taxon>Dictyostelia</taxon>
        <taxon>Dictyosteliales</taxon>
        <taxon>Raperosteliaceae</taxon>
        <taxon>Tieghemostelium</taxon>
    </lineage>
</organism>
<evidence type="ECO:0000259" key="1">
    <source>
        <dbReference type="PROSITE" id="PS51886"/>
    </source>
</evidence>
<dbReference type="OMA" id="ACLIFIR"/>
<keyword evidence="3" id="KW-1185">Reference proteome</keyword>
<feature type="domain" description="TLDc" evidence="1">
    <location>
        <begin position="220"/>
        <end position="383"/>
    </location>
</feature>
<dbReference type="PANTHER" id="PTHR23354">
    <property type="entry name" value="NUCLEOLAR PROTEIN 7/ESTROGEN RECEPTOR COACTIVATOR-RELATED"/>
    <property type="match status" value="1"/>
</dbReference>
<dbReference type="OrthoDB" id="20784at2759"/>
<dbReference type="PANTHER" id="PTHR23354:SF116">
    <property type="entry name" value="TLDC DOMAIN-CONTAINING PROTEIN"/>
    <property type="match status" value="1"/>
</dbReference>
<evidence type="ECO:0000313" key="2">
    <source>
        <dbReference type="EMBL" id="KYQ99688.1"/>
    </source>
</evidence>
<sequence>MDSNTEKVKENVPTLSITISNEEVNETTEDNSHTVNTIRSSLGIPLSPRLSSIRTEEIFKFSVFYIYDDQTRVTGELVLAPGRIIFQGDLNDELVMRDGALKFQLHFCYDKVVSCQMIPTFASDSSLHHNSIAFVILEEDLHGEKKQKEIILECFESDIHQIYRIVKSSMENMESPISISSEFTPLVGDVVVLEEDEEIIEDNNELLKDFIPNLKEGQSTLFKPEDIKPLILYLPHLYQVDDWVLLYKSDLHGISIHTFYDMCKDKGACLIFIRDKNHQVFGGFISESIQCTSDTSYYGNGQCFLFKLLPEFDIFLWSKENHCMVQTTENYLSMGGGSNGKYGIWIDKEFKYGTSSKCLTFNSPTLASQEDFEILEIEVWGFI</sequence>
<dbReference type="SMART" id="SM00584">
    <property type="entry name" value="TLDc"/>
    <property type="match status" value="1"/>
</dbReference>
<gene>
    <name evidence="2" type="ORF">DLAC_03627</name>
</gene>
<evidence type="ECO:0000313" key="3">
    <source>
        <dbReference type="Proteomes" id="UP000076078"/>
    </source>
</evidence>
<dbReference type="Pfam" id="PF07534">
    <property type="entry name" value="TLD"/>
    <property type="match status" value="1"/>
</dbReference>
<proteinExistence type="predicted"/>
<dbReference type="AlphaFoldDB" id="A0A152A0F7"/>
<dbReference type="InParanoid" id="A0A152A0F7"/>
<dbReference type="PROSITE" id="PS51886">
    <property type="entry name" value="TLDC"/>
    <property type="match status" value="1"/>
</dbReference>
<dbReference type="InterPro" id="IPR006571">
    <property type="entry name" value="TLDc_dom"/>
</dbReference>
<dbReference type="Proteomes" id="UP000076078">
    <property type="component" value="Unassembled WGS sequence"/>
</dbReference>
<accession>A0A152A0F7</accession>
<name>A0A152A0F7_TIELA</name>
<protein>
    <recommendedName>
        <fullName evidence="1">TLDc domain-containing protein</fullName>
    </recommendedName>
</protein>
<comment type="caution">
    <text evidence="2">The sequence shown here is derived from an EMBL/GenBank/DDBJ whole genome shotgun (WGS) entry which is preliminary data.</text>
</comment>